<dbReference type="Proteomes" id="UP000013827">
    <property type="component" value="Unassembled WGS sequence"/>
</dbReference>
<accession>A0A0D3IIC5</accession>
<reference evidence="3" key="1">
    <citation type="journal article" date="2013" name="Nature">
        <title>Pan genome of the phytoplankton Emiliania underpins its global distribution.</title>
        <authorList>
            <person name="Read B.A."/>
            <person name="Kegel J."/>
            <person name="Klute M.J."/>
            <person name="Kuo A."/>
            <person name="Lefebvre S.C."/>
            <person name="Maumus F."/>
            <person name="Mayer C."/>
            <person name="Miller J."/>
            <person name="Monier A."/>
            <person name="Salamov A."/>
            <person name="Young J."/>
            <person name="Aguilar M."/>
            <person name="Claverie J.M."/>
            <person name="Frickenhaus S."/>
            <person name="Gonzalez K."/>
            <person name="Herman E.K."/>
            <person name="Lin Y.C."/>
            <person name="Napier J."/>
            <person name="Ogata H."/>
            <person name="Sarno A.F."/>
            <person name="Shmutz J."/>
            <person name="Schroeder D."/>
            <person name="de Vargas C."/>
            <person name="Verret F."/>
            <person name="von Dassow P."/>
            <person name="Valentin K."/>
            <person name="Van de Peer Y."/>
            <person name="Wheeler G."/>
            <person name="Dacks J.B."/>
            <person name="Delwiche C.F."/>
            <person name="Dyhrman S.T."/>
            <person name="Glockner G."/>
            <person name="John U."/>
            <person name="Richards T."/>
            <person name="Worden A.Z."/>
            <person name="Zhang X."/>
            <person name="Grigoriev I.V."/>
            <person name="Allen A.E."/>
            <person name="Bidle K."/>
            <person name="Borodovsky M."/>
            <person name="Bowler C."/>
            <person name="Brownlee C."/>
            <person name="Cock J.M."/>
            <person name="Elias M."/>
            <person name="Gladyshev V.N."/>
            <person name="Groth M."/>
            <person name="Guda C."/>
            <person name="Hadaegh A."/>
            <person name="Iglesias-Rodriguez M.D."/>
            <person name="Jenkins J."/>
            <person name="Jones B.M."/>
            <person name="Lawson T."/>
            <person name="Leese F."/>
            <person name="Lindquist E."/>
            <person name="Lobanov A."/>
            <person name="Lomsadze A."/>
            <person name="Malik S.B."/>
            <person name="Marsh M.E."/>
            <person name="Mackinder L."/>
            <person name="Mock T."/>
            <person name="Mueller-Roeber B."/>
            <person name="Pagarete A."/>
            <person name="Parker M."/>
            <person name="Probert I."/>
            <person name="Quesneville H."/>
            <person name="Raines C."/>
            <person name="Rensing S.A."/>
            <person name="Riano-Pachon D.M."/>
            <person name="Richier S."/>
            <person name="Rokitta S."/>
            <person name="Shiraiwa Y."/>
            <person name="Soanes D.M."/>
            <person name="van der Giezen M."/>
            <person name="Wahlund T.M."/>
            <person name="Williams B."/>
            <person name="Wilson W."/>
            <person name="Wolfe G."/>
            <person name="Wurch L.L."/>
        </authorList>
    </citation>
    <scope>NUCLEOTIDE SEQUENCE</scope>
</reference>
<dbReference type="HOGENOM" id="CLU_523219_0_0_1"/>
<dbReference type="PaxDb" id="2903-EOD11010"/>
<feature type="compositionally biased region" description="Basic and acidic residues" evidence="1">
    <location>
        <begin position="512"/>
        <end position="523"/>
    </location>
</feature>
<protein>
    <recommendedName>
        <fullName evidence="4">JmjC domain-containing protein</fullName>
    </recommendedName>
</protein>
<evidence type="ECO:0000313" key="3">
    <source>
        <dbReference type="Proteomes" id="UP000013827"/>
    </source>
</evidence>
<evidence type="ECO:0000313" key="2">
    <source>
        <dbReference type="EnsemblProtists" id="EOD11010"/>
    </source>
</evidence>
<feature type="region of interest" description="Disordered" evidence="1">
    <location>
        <begin position="322"/>
        <end position="354"/>
    </location>
</feature>
<feature type="compositionally biased region" description="Acidic residues" evidence="1">
    <location>
        <begin position="491"/>
        <end position="501"/>
    </location>
</feature>
<reference evidence="2" key="2">
    <citation type="submission" date="2024-10" db="UniProtKB">
        <authorList>
            <consortium name="EnsemblProtists"/>
        </authorList>
    </citation>
    <scope>IDENTIFICATION</scope>
</reference>
<keyword evidence="3" id="KW-1185">Reference proteome</keyword>
<evidence type="ECO:0000256" key="1">
    <source>
        <dbReference type="SAM" id="MobiDB-lite"/>
    </source>
</evidence>
<feature type="region of interest" description="Disordered" evidence="1">
    <location>
        <begin position="483"/>
        <end position="523"/>
    </location>
</feature>
<dbReference type="EnsemblProtists" id="EOD11010">
    <property type="protein sequence ID" value="EOD11010"/>
    <property type="gene ID" value="EMIHUDRAFT_120440"/>
</dbReference>
<feature type="compositionally biased region" description="Gly residues" evidence="1">
    <location>
        <begin position="324"/>
        <end position="333"/>
    </location>
</feature>
<name>A0A0D3IIC5_EMIH1</name>
<dbReference type="eggNOG" id="ENOG502SWFX">
    <property type="taxonomic scope" value="Eukaryota"/>
</dbReference>
<feature type="compositionally biased region" description="Gly residues" evidence="1">
    <location>
        <begin position="342"/>
        <end position="354"/>
    </location>
</feature>
<organism evidence="2 3">
    <name type="scientific">Emiliania huxleyi (strain CCMP1516)</name>
    <dbReference type="NCBI Taxonomy" id="280463"/>
    <lineage>
        <taxon>Eukaryota</taxon>
        <taxon>Haptista</taxon>
        <taxon>Haptophyta</taxon>
        <taxon>Prymnesiophyceae</taxon>
        <taxon>Isochrysidales</taxon>
        <taxon>Noelaerhabdaceae</taxon>
        <taxon>Emiliania</taxon>
    </lineage>
</organism>
<proteinExistence type="predicted"/>
<dbReference type="GeneID" id="17257167"/>
<dbReference type="RefSeq" id="XP_005763439.1">
    <property type="nucleotide sequence ID" value="XM_005763382.1"/>
</dbReference>
<dbReference type="AlphaFoldDB" id="A0A0D3IIC5"/>
<dbReference type="KEGG" id="ehx:EMIHUDRAFT_120440"/>
<sequence length="523" mass="52819">MARRTPPPSLLCEGPSVAAPCGRSVGLLALELDGDSEFYHVTSGGRRCTLHHVADSDWALRDGSDDEPPLELGSPEQIFDLAIRPQPGAEERLAAAAPHWPARLRDRLARRRVAGRGTVALDAGWFLEALGGAEPIPTPLLFPGGGAALGLSGLQAAAAVTRRTAVSLRAGRCDVADVAFAEVLQRAIRAERAAGGSSASGGDDVWGGAGRLVGEYAPLGLSLGPLQPSGEAAGAASAGLGAEVGEVEEGGVADEAGAILAEVDARRARGGSLTVVFDTAVPAARLYAVELPAVPALRALATAEGMAGPARLELGEELARLCEEGGGGGGEGGGGDERGGGGERGGGEGGGGEGGVLWSEEEARLFVGDAGSLTAAHVDICPQLEFAHGLTGLKLLGAQAELLATRVPVDRPLDDAQRALLLDEAVTAVALEPGDLGVFDSGCLHFAANGLHWPVTGGMNAALYHGMLTRPLLAQLRAAARREAGGGDADASGDEGDEDDAWAAGESLRPSDLLRELDAGGAG</sequence>
<evidence type="ECO:0008006" key="4">
    <source>
        <dbReference type="Google" id="ProtNLM"/>
    </source>
</evidence>